<dbReference type="Gene3D" id="3.30.1120.120">
    <property type="match status" value="1"/>
</dbReference>
<keyword evidence="6" id="KW-0808">Transferase</keyword>
<feature type="compositionally biased region" description="Polar residues" evidence="16">
    <location>
        <begin position="401"/>
        <end position="410"/>
    </location>
</feature>
<feature type="region of interest" description="Disordered" evidence="16">
    <location>
        <begin position="307"/>
        <end position="326"/>
    </location>
</feature>
<dbReference type="PROSITE" id="PS51985">
    <property type="entry name" value="CPB2"/>
    <property type="match status" value="1"/>
</dbReference>
<evidence type="ECO:0000256" key="13">
    <source>
        <dbReference type="ARBA" id="ARBA00047802"/>
    </source>
</evidence>
<dbReference type="GO" id="GO:0005634">
    <property type="term" value="C:nucleus"/>
    <property type="evidence" value="ECO:0007669"/>
    <property type="project" value="TreeGrafter"/>
</dbReference>
<dbReference type="EMBL" id="VXIV02000419">
    <property type="protein sequence ID" value="KAF6038375.1"/>
    <property type="molecule type" value="Genomic_DNA"/>
</dbReference>
<name>A0A7J7KJC8_BUGNE</name>
<feature type="compositionally biased region" description="Low complexity" evidence="16">
    <location>
        <begin position="307"/>
        <end position="320"/>
    </location>
</feature>
<dbReference type="Pfam" id="PF00069">
    <property type="entry name" value="Pkinase"/>
    <property type="match status" value="1"/>
</dbReference>
<comment type="catalytic activity">
    <reaction evidence="14">
        <text>L-seryl-[protein] + ATP = O-phospho-L-seryl-[protein] + ADP + H(+)</text>
        <dbReference type="Rhea" id="RHEA:17989"/>
        <dbReference type="Rhea" id="RHEA-COMP:9863"/>
        <dbReference type="Rhea" id="RHEA-COMP:11604"/>
        <dbReference type="ChEBI" id="CHEBI:15378"/>
        <dbReference type="ChEBI" id="CHEBI:29999"/>
        <dbReference type="ChEBI" id="CHEBI:30616"/>
        <dbReference type="ChEBI" id="CHEBI:83421"/>
        <dbReference type="ChEBI" id="CHEBI:456216"/>
        <dbReference type="EC" id="2.7.11.21"/>
    </reaction>
</comment>
<dbReference type="InterPro" id="IPR033698">
    <property type="entry name" value="POLO_box_Plk4_2"/>
</dbReference>
<dbReference type="InterPro" id="IPR017441">
    <property type="entry name" value="Protein_kinase_ATP_BS"/>
</dbReference>
<feature type="compositionally biased region" description="Low complexity" evidence="16">
    <location>
        <begin position="833"/>
        <end position="843"/>
    </location>
</feature>
<dbReference type="Gene3D" id="2.40.50.930">
    <property type="match status" value="1"/>
</dbReference>
<dbReference type="SUPFAM" id="SSF56112">
    <property type="entry name" value="Protein kinase-like (PK-like)"/>
    <property type="match status" value="1"/>
</dbReference>
<feature type="domain" description="Cryptic POLO box 1 (CPB1)" evidence="19">
    <location>
        <begin position="515"/>
        <end position="629"/>
    </location>
</feature>
<feature type="binding site" evidence="15">
    <location>
        <position position="35"/>
    </location>
    <ligand>
        <name>ATP</name>
        <dbReference type="ChEBI" id="CHEBI:30616"/>
    </ligand>
</feature>
<dbReference type="InterPro" id="IPR046437">
    <property type="entry name" value="Ser_Thr-PK_POLO_box_1_sf"/>
</dbReference>
<feature type="domain" description="POLO box" evidence="18">
    <location>
        <begin position="849"/>
        <end position="931"/>
    </location>
</feature>
<evidence type="ECO:0000256" key="7">
    <source>
        <dbReference type="ARBA" id="ARBA00022741"/>
    </source>
</evidence>
<keyword evidence="7 15" id="KW-0547">Nucleotide-binding</keyword>
<evidence type="ECO:0000256" key="16">
    <source>
        <dbReference type="SAM" id="MobiDB-lite"/>
    </source>
</evidence>
<dbReference type="Pfam" id="PF18409">
    <property type="entry name" value="Plk4_PB2"/>
    <property type="match status" value="1"/>
</dbReference>
<dbReference type="InterPro" id="IPR033699">
    <property type="entry name" value="POLO_box_Plk4_1"/>
</dbReference>
<evidence type="ECO:0000256" key="15">
    <source>
        <dbReference type="PROSITE-ProRule" id="PRU10141"/>
    </source>
</evidence>
<dbReference type="FunFam" id="1.10.510.10:FF:000576">
    <property type="entry name" value="Serine/threonine-protein kinase PLK4"/>
    <property type="match status" value="1"/>
</dbReference>
<feature type="region of interest" description="Disordered" evidence="16">
    <location>
        <begin position="433"/>
        <end position="456"/>
    </location>
</feature>
<evidence type="ECO:0000259" key="18">
    <source>
        <dbReference type="PROSITE" id="PS50078"/>
    </source>
</evidence>
<dbReference type="EC" id="2.7.11.21" evidence="2"/>
<reference evidence="21" key="1">
    <citation type="submission" date="2020-06" db="EMBL/GenBank/DDBJ databases">
        <title>Draft genome of Bugula neritina, a colonial animal packing powerful symbionts and potential medicines.</title>
        <authorList>
            <person name="Rayko M."/>
        </authorList>
    </citation>
    <scope>NUCLEOTIDE SEQUENCE [LARGE SCALE GENOMIC DNA]</scope>
    <source>
        <strain evidence="21">Kwan_BN1</strain>
    </source>
</reference>
<comment type="catalytic activity">
    <reaction evidence="13">
        <text>L-threonyl-[protein] + ATP = O-phospho-L-threonyl-[protein] + ADP + H(+)</text>
        <dbReference type="Rhea" id="RHEA:46608"/>
        <dbReference type="Rhea" id="RHEA-COMP:11060"/>
        <dbReference type="Rhea" id="RHEA-COMP:11605"/>
        <dbReference type="ChEBI" id="CHEBI:15378"/>
        <dbReference type="ChEBI" id="CHEBI:30013"/>
        <dbReference type="ChEBI" id="CHEBI:30616"/>
        <dbReference type="ChEBI" id="CHEBI:61977"/>
        <dbReference type="ChEBI" id="CHEBI:456216"/>
        <dbReference type="EC" id="2.7.11.21"/>
    </reaction>
</comment>
<evidence type="ECO:0000256" key="12">
    <source>
        <dbReference type="ARBA" id="ARBA00030332"/>
    </source>
</evidence>
<evidence type="ECO:0000256" key="2">
    <source>
        <dbReference type="ARBA" id="ARBA00012424"/>
    </source>
</evidence>
<dbReference type="InterPro" id="IPR011009">
    <property type="entry name" value="Kinase-like_dom_sf"/>
</dbReference>
<evidence type="ECO:0000256" key="5">
    <source>
        <dbReference type="ARBA" id="ARBA00022527"/>
    </source>
</evidence>
<keyword evidence="22" id="KW-1185">Reference proteome</keyword>
<dbReference type="Pfam" id="PF18190">
    <property type="entry name" value="Plk4_PB1"/>
    <property type="match status" value="1"/>
</dbReference>
<evidence type="ECO:0000256" key="8">
    <source>
        <dbReference type="ARBA" id="ARBA00022777"/>
    </source>
</evidence>
<feature type="region of interest" description="Disordered" evidence="16">
    <location>
        <begin position="336"/>
        <end position="358"/>
    </location>
</feature>
<gene>
    <name evidence="21" type="ORF">EB796_003316</name>
</gene>
<evidence type="ECO:0000313" key="21">
    <source>
        <dbReference type="EMBL" id="KAF6038375.1"/>
    </source>
</evidence>
<evidence type="ECO:0000259" key="17">
    <source>
        <dbReference type="PROSITE" id="PS50011"/>
    </source>
</evidence>
<dbReference type="SUPFAM" id="SSF82615">
    <property type="entry name" value="Polo-box domain"/>
    <property type="match status" value="1"/>
</dbReference>
<evidence type="ECO:0000256" key="4">
    <source>
        <dbReference type="ARBA" id="ARBA00022490"/>
    </source>
</evidence>
<dbReference type="Gene3D" id="1.10.510.10">
    <property type="entry name" value="Transferase(Phosphotransferase) domain 1"/>
    <property type="match status" value="1"/>
</dbReference>
<dbReference type="Proteomes" id="UP000593567">
    <property type="component" value="Unassembled WGS sequence"/>
</dbReference>
<feature type="domain" description="Cryptic POLO box 2 (CPB2)" evidence="20">
    <location>
        <begin position="630"/>
        <end position="741"/>
    </location>
</feature>
<evidence type="ECO:0000256" key="3">
    <source>
        <dbReference type="ARBA" id="ARBA00020245"/>
    </source>
</evidence>
<feature type="region of interest" description="Disordered" evidence="16">
    <location>
        <begin position="479"/>
        <end position="501"/>
    </location>
</feature>
<dbReference type="AlphaFoldDB" id="A0A7J7KJC8"/>
<feature type="region of interest" description="Disordered" evidence="16">
    <location>
        <begin position="784"/>
        <end position="843"/>
    </location>
</feature>
<feature type="compositionally biased region" description="Polar residues" evidence="16">
    <location>
        <begin position="784"/>
        <end position="827"/>
    </location>
</feature>
<evidence type="ECO:0000256" key="14">
    <source>
        <dbReference type="ARBA" id="ARBA00048347"/>
    </source>
</evidence>
<dbReference type="FunFam" id="3.30.200.20:FF:000042">
    <property type="entry name" value="Aurora kinase A"/>
    <property type="match status" value="1"/>
</dbReference>
<dbReference type="PROSITE" id="PS00107">
    <property type="entry name" value="PROTEIN_KINASE_ATP"/>
    <property type="match status" value="1"/>
</dbReference>
<evidence type="ECO:0000313" key="22">
    <source>
        <dbReference type="Proteomes" id="UP000593567"/>
    </source>
</evidence>
<feature type="domain" description="Protein kinase" evidence="17">
    <location>
        <begin position="6"/>
        <end position="259"/>
    </location>
</feature>
<organism evidence="21 22">
    <name type="scientific">Bugula neritina</name>
    <name type="common">Brown bryozoan</name>
    <name type="synonym">Sertularia neritina</name>
    <dbReference type="NCBI Taxonomy" id="10212"/>
    <lineage>
        <taxon>Eukaryota</taxon>
        <taxon>Metazoa</taxon>
        <taxon>Spiralia</taxon>
        <taxon>Lophotrochozoa</taxon>
        <taxon>Bryozoa</taxon>
        <taxon>Gymnolaemata</taxon>
        <taxon>Cheilostomatida</taxon>
        <taxon>Flustrina</taxon>
        <taxon>Buguloidea</taxon>
        <taxon>Bugulidae</taxon>
        <taxon>Bugula</taxon>
    </lineage>
</organism>
<evidence type="ECO:0000256" key="1">
    <source>
        <dbReference type="ARBA" id="ARBA00004114"/>
    </source>
</evidence>
<dbReference type="PANTHER" id="PTHR24345">
    <property type="entry name" value="SERINE/THREONINE-PROTEIN KINASE PLK"/>
    <property type="match status" value="1"/>
</dbReference>
<evidence type="ECO:0000256" key="11">
    <source>
        <dbReference type="ARBA" id="ARBA00023212"/>
    </source>
</evidence>
<dbReference type="PROSITE" id="PS51984">
    <property type="entry name" value="CPB1"/>
    <property type="match status" value="1"/>
</dbReference>
<dbReference type="InterPro" id="IPR000719">
    <property type="entry name" value="Prot_kinase_dom"/>
</dbReference>
<dbReference type="InterPro" id="IPR008266">
    <property type="entry name" value="Tyr_kinase_AS"/>
</dbReference>
<feature type="compositionally biased region" description="Polar residues" evidence="16">
    <location>
        <begin position="479"/>
        <end position="499"/>
    </location>
</feature>
<keyword evidence="4" id="KW-0963">Cytoplasm</keyword>
<dbReference type="PANTHER" id="PTHR24345:SF91">
    <property type="entry name" value="SERINE_THREONINE-PROTEIN KINASE PLK4"/>
    <property type="match status" value="1"/>
</dbReference>
<feature type="region of interest" description="Disordered" evidence="16">
    <location>
        <begin position="387"/>
        <end position="410"/>
    </location>
</feature>
<dbReference type="InterPro" id="IPR000959">
    <property type="entry name" value="POLO_box_dom"/>
</dbReference>
<dbReference type="GO" id="GO:0005524">
    <property type="term" value="F:ATP binding"/>
    <property type="evidence" value="ECO:0007669"/>
    <property type="project" value="UniProtKB-UniRule"/>
</dbReference>
<dbReference type="GO" id="GO:0005814">
    <property type="term" value="C:centriole"/>
    <property type="evidence" value="ECO:0007669"/>
    <property type="project" value="UniProtKB-SubCell"/>
</dbReference>
<dbReference type="InterPro" id="IPR047108">
    <property type="entry name" value="Plk4-like_POLO_box_2_sf"/>
</dbReference>
<keyword evidence="8" id="KW-0418">Kinase</keyword>
<dbReference type="GO" id="GO:0004674">
    <property type="term" value="F:protein serine/threonine kinase activity"/>
    <property type="evidence" value="ECO:0007669"/>
    <property type="project" value="UniProtKB-KW"/>
</dbReference>
<evidence type="ECO:0000259" key="19">
    <source>
        <dbReference type="PROSITE" id="PS51984"/>
    </source>
</evidence>
<keyword evidence="5" id="KW-0723">Serine/threonine-protein kinase</keyword>
<keyword evidence="9 15" id="KW-0067">ATP-binding</keyword>
<comment type="caution">
    <text evidence="21">The sequence shown here is derived from an EMBL/GenBank/DDBJ whole genome shotgun (WGS) entry which is preliminary data.</text>
</comment>
<evidence type="ECO:0000259" key="20">
    <source>
        <dbReference type="PROSITE" id="PS51985"/>
    </source>
</evidence>
<evidence type="ECO:0000256" key="10">
    <source>
        <dbReference type="ARBA" id="ARBA00022843"/>
    </source>
</evidence>
<dbReference type="PROSITE" id="PS50078">
    <property type="entry name" value="POLO_BOX"/>
    <property type="match status" value="1"/>
</dbReference>
<dbReference type="PROSITE" id="PS50011">
    <property type="entry name" value="PROTEIN_KINASE_DOM"/>
    <property type="match status" value="1"/>
</dbReference>
<dbReference type="PROSITE" id="PS00109">
    <property type="entry name" value="PROTEIN_KINASE_TYR"/>
    <property type="match status" value="1"/>
</dbReference>
<dbReference type="Gene3D" id="3.30.1120.130">
    <property type="match status" value="1"/>
</dbReference>
<proteinExistence type="predicted"/>
<sequence length="933" mass="102337">MSIEDFQVLNLIGRGGFACVYRARSIKTGEEVAIKMIDKKLTKSNNMIGRVRREVEIHSRLKHPAVLELYSFFEDSNYVYLVLEMCHKGELYRYMKDHCKPFSEHQVRVFMTQIVTGMKYLHQHSILHRDLSLTNLLLTRGMDVKIADFGLAAQLTGPSDQHYTMCGTPNYISPEVAQKEAHGLEADVWSLGCMFYTLLVGKPPFDTEAIKSTLNKVIIGEYEIPTNLSIEAQDLIQCLLRKQPSERIKLQNVLSHPFFTDKKHLASSFSQPDTTLDSGRFTLSSTTTSSRQSRSSAARLADFSAVSRSNSGSYSGHSRGQSALSSRVRATVQLGTVMERDQTTPQRSDSAIFPGSASSSLAASHTSRVSNSKASVTSTSCAGAHHSISSVENSANHRETSVVSRPTESTKQALADLEQKYKSFLVQNRQLAESETNHVNTGVCPPPPPRSPPDKGAALRDCLPPPAACIPPPSQFVGTSTGDNETAVHPTSSTPTDSTGAKAMTSIITSHKATKSTKLASPFTSVRLRPIRQRTRNAILNILEDSTVCVEFLKSKSPDAAVSEVIRISSDGHKVIVYKPSKGVDTGDHINSPSAVPPLFSQYTYDSLPRRYWKKYNYAERFISMVKIVTPKVTYFSDQAKCMLMEAPQTFEAVFYQGPKFTMTGSSVKVINSSGMNITIETESDSKLLSAEMQDMWQHVKMCKDHCQSLESLLENAGRGLLSATHFPTIIGNRTLSGSRTLCKQDVKRTPPPSKPYSPVSPTVEPCNIGSFNGSLASHMTSYMTQQPLSSTPINPSFNPPSQHTNSRAVSIKVSTTESRVLSSGKPSHSDLRTSTALSTSPTTTDLSYSSSLTLHRVYLQGTGWVSQLTNGSLWCHFDDGDQLAIHPHQSPMQYITADGVSSRFTTSDVIPAGVREKLKLLPQAISALSAYS</sequence>
<keyword evidence="10" id="KW-0832">Ubl conjugation</keyword>
<evidence type="ECO:0000256" key="6">
    <source>
        <dbReference type="ARBA" id="ARBA00022679"/>
    </source>
</evidence>
<comment type="subcellular location">
    <subcellularLocation>
        <location evidence="1">Cytoplasm</location>
        <location evidence="1">Cytoskeleton</location>
        <location evidence="1">Microtubule organizing center</location>
        <location evidence="1">Centrosome</location>
        <location evidence="1">Centriole</location>
    </subcellularLocation>
</comment>
<dbReference type="CDD" id="cd13114">
    <property type="entry name" value="POLO_box_Plk4_1"/>
    <property type="match status" value="1"/>
</dbReference>
<dbReference type="OrthoDB" id="10004143at2759"/>
<keyword evidence="11" id="KW-0206">Cytoskeleton</keyword>
<protein>
    <recommendedName>
        <fullName evidence="3">Serine/threonine-protein kinase PLK4</fullName>
        <ecNumber evidence="2">2.7.11.21</ecNumber>
    </recommendedName>
    <alternativeName>
        <fullName evidence="12">Polo-like kinase 4</fullName>
    </alternativeName>
</protein>
<accession>A0A7J7KJC8</accession>
<evidence type="ECO:0000256" key="9">
    <source>
        <dbReference type="ARBA" id="ARBA00022840"/>
    </source>
</evidence>